<dbReference type="EMBL" id="GBXM01080300">
    <property type="protein sequence ID" value="JAH28277.1"/>
    <property type="molecule type" value="Transcribed_RNA"/>
</dbReference>
<protein>
    <submittedName>
        <fullName evidence="1">Uncharacterized protein</fullName>
    </submittedName>
</protein>
<dbReference type="AlphaFoldDB" id="A0A0E9RHM9"/>
<sequence>MGTAERFLHVSEGDNRFVFRQIIREKSAVSHVKPIT</sequence>
<name>A0A0E9RHM9_ANGAN</name>
<reference evidence="1" key="1">
    <citation type="submission" date="2014-11" db="EMBL/GenBank/DDBJ databases">
        <authorList>
            <person name="Amaro Gonzalez C."/>
        </authorList>
    </citation>
    <scope>NUCLEOTIDE SEQUENCE</scope>
</reference>
<reference evidence="1" key="2">
    <citation type="journal article" date="2015" name="Fish Shellfish Immunol.">
        <title>Early steps in the European eel (Anguilla anguilla)-Vibrio vulnificus interaction in the gills: Role of the RtxA13 toxin.</title>
        <authorList>
            <person name="Callol A."/>
            <person name="Pajuelo D."/>
            <person name="Ebbesson L."/>
            <person name="Teles M."/>
            <person name="MacKenzie S."/>
            <person name="Amaro C."/>
        </authorList>
    </citation>
    <scope>NUCLEOTIDE SEQUENCE</scope>
</reference>
<organism evidence="1">
    <name type="scientific">Anguilla anguilla</name>
    <name type="common">European freshwater eel</name>
    <name type="synonym">Muraena anguilla</name>
    <dbReference type="NCBI Taxonomy" id="7936"/>
    <lineage>
        <taxon>Eukaryota</taxon>
        <taxon>Metazoa</taxon>
        <taxon>Chordata</taxon>
        <taxon>Craniata</taxon>
        <taxon>Vertebrata</taxon>
        <taxon>Euteleostomi</taxon>
        <taxon>Actinopterygii</taxon>
        <taxon>Neopterygii</taxon>
        <taxon>Teleostei</taxon>
        <taxon>Anguilliformes</taxon>
        <taxon>Anguillidae</taxon>
        <taxon>Anguilla</taxon>
    </lineage>
</organism>
<accession>A0A0E9RHM9</accession>
<evidence type="ECO:0000313" key="1">
    <source>
        <dbReference type="EMBL" id="JAH28277.1"/>
    </source>
</evidence>
<proteinExistence type="predicted"/>